<protein>
    <submittedName>
        <fullName evidence="2">Uncharacterized protein</fullName>
    </submittedName>
</protein>
<sequence>MTQFKEKIQAIQDDEKESLLEEYSEDGRLEQKPEYRADSDIPTYDLTVHTKSDEEGNKSQQEQDQREDESSQGPIVTGRGKTRNKSTRGRFESFTDPGRVESKLSNDVKLVEIEKELKKI</sequence>
<comment type="caution">
    <text evidence="2">The sequence shown here is derived from an EMBL/GenBank/DDBJ whole genome shotgun (WGS) entry which is preliminary data.</text>
</comment>
<evidence type="ECO:0000313" key="3">
    <source>
        <dbReference type="Proteomes" id="UP001476798"/>
    </source>
</evidence>
<feature type="compositionally biased region" description="Basic and acidic residues" evidence="1">
    <location>
        <begin position="25"/>
        <end position="39"/>
    </location>
</feature>
<dbReference type="Proteomes" id="UP001476798">
    <property type="component" value="Unassembled WGS sequence"/>
</dbReference>
<dbReference type="EMBL" id="JAHRIO010028941">
    <property type="protein sequence ID" value="MEQ2167013.1"/>
    <property type="molecule type" value="Genomic_DNA"/>
</dbReference>
<evidence type="ECO:0000313" key="2">
    <source>
        <dbReference type="EMBL" id="MEQ2167013.1"/>
    </source>
</evidence>
<feature type="compositionally biased region" description="Basic and acidic residues" evidence="1">
    <location>
        <begin position="89"/>
        <end position="100"/>
    </location>
</feature>
<feature type="compositionally biased region" description="Acidic residues" evidence="1">
    <location>
        <begin position="12"/>
        <end position="24"/>
    </location>
</feature>
<accession>A0ABV0N6L2</accession>
<gene>
    <name evidence="2" type="ORF">GOODEAATRI_034461</name>
</gene>
<name>A0ABV0N6L2_9TELE</name>
<feature type="compositionally biased region" description="Basic and acidic residues" evidence="1">
    <location>
        <begin position="48"/>
        <end position="64"/>
    </location>
</feature>
<keyword evidence="3" id="KW-1185">Reference proteome</keyword>
<organism evidence="2 3">
    <name type="scientific">Goodea atripinnis</name>
    <dbReference type="NCBI Taxonomy" id="208336"/>
    <lineage>
        <taxon>Eukaryota</taxon>
        <taxon>Metazoa</taxon>
        <taxon>Chordata</taxon>
        <taxon>Craniata</taxon>
        <taxon>Vertebrata</taxon>
        <taxon>Euteleostomi</taxon>
        <taxon>Actinopterygii</taxon>
        <taxon>Neopterygii</taxon>
        <taxon>Teleostei</taxon>
        <taxon>Neoteleostei</taxon>
        <taxon>Acanthomorphata</taxon>
        <taxon>Ovalentaria</taxon>
        <taxon>Atherinomorphae</taxon>
        <taxon>Cyprinodontiformes</taxon>
        <taxon>Goodeidae</taxon>
        <taxon>Goodea</taxon>
    </lineage>
</organism>
<reference evidence="2 3" key="1">
    <citation type="submission" date="2021-06" db="EMBL/GenBank/DDBJ databases">
        <authorList>
            <person name="Palmer J.M."/>
        </authorList>
    </citation>
    <scope>NUCLEOTIDE SEQUENCE [LARGE SCALE GENOMIC DNA]</scope>
    <source>
        <strain evidence="2 3">GA_2019</strain>
        <tissue evidence="2">Muscle</tissue>
    </source>
</reference>
<feature type="region of interest" description="Disordered" evidence="1">
    <location>
        <begin position="1"/>
        <end position="100"/>
    </location>
</feature>
<proteinExistence type="predicted"/>
<evidence type="ECO:0000256" key="1">
    <source>
        <dbReference type="SAM" id="MobiDB-lite"/>
    </source>
</evidence>